<proteinExistence type="predicted"/>
<reference evidence="3 4" key="1">
    <citation type="submission" date="2023-01" db="EMBL/GenBank/DDBJ databases">
        <authorList>
            <person name="Whitehead M."/>
        </authorList>
    </citation>
    <scope>NUCLEOTIDE SEQUENCE [LARGE SCALE GENOMIC DNA]</scope>
</reference>
<evidence type="ECO:0000313" key="3">
    <source>
        <dbReference type="EMBL" id="CAI6361809.1"/>
    </source>
</evidence>
<sequence length="691" mass="79690">MVKKKKSNTTTKSLKKVYGEGKCVKTNICIINGKCQHKCWEKFTENDRKYIFDTFWSLGNKPRQRNYLVKCVGKVPIKRKQNLISRRSISYKYFLSFKSEKKQVCQQFLLTTLDISQKFLLYTIKNSKLVSSEENKNHGKIVSKSKFYDSAQYDDLQEEKTVNPNGPIETINGNSLCADVSHVSNDCLPLTKKNHNINEVKSFVSKNESYLDVEESKNNTQSKIHKLPTVDKNITDIFGANSEINNACKMTIFKNLFQNSAIFKVYQFINKLPALSSRYCSASSNKKYLPTEIANIIQLYDLYKDYCKINGDEPVSKYSFENIIKKQSHLGFHVPKRKKCNLCVSFKNTNSPNCEQEIQKSHNMRDEDECKALVTSHQQITDPSTVCASFDIQNVLSTPIGYNKKLYYSRKFGTSNLVVFENITQNAFCYLWGETTGNRGSNEIVSCIQDYLIKVDQRKSVTSVILLCRSSARRNKNKAMLAMMYHALECKLNFIKEIKLVFLLPGQPCMPVESLIATIDHFIKNKTVWAPSEWPTLIRNANYTNPRPLEIVEMKSSDFLEWTCFSSSIFPNHLKTDGGEKISISKLRYVLFQKEENKINLLTFNSYTNVYPEKLVMIKKRRNSKIPCYTENIGISNAKFNNLTKLCKDGIIPEKFHKEYLDMKPDKNVKDCLHQTDVEDEESEDEKSFIG</sequence>
<evidence type="ECO:0000256" key="1">
    <source>
        <dbReference type="SAM" id="MobiDB-lite"/>
    </source>
</evidence>
<dbReference type="InterPro" id="IPR057191">
    <property type="entry name" value="DUF7869"/>
</dbReference>
<feature type="region of interest" description="Disordered" evidence="1">
    <location>
        <begin position="672"/>
        <end position="691"/>
    </location>
</feature>
<protein>
    <recommendedName>
        <fullName evidence="2">DUF7869 domain-containing protein</fullName>
    </recommendedName>
</protein>
<accession>A0AAV0X1Q3</accession>
<comment type="caution">
    <text evidence="3">The sequence shown here is derived from an EMBL/GenBank/DDBJ whole genome shotgun (WGS) entry which is preliminary data.</text>
</comment>
<gene>
    <name evidence="3" type="ORF">MEUPH1_LOCUS16951</name>
</gene>
<dbReference type="PANTHER" id="PTHR10773">
    <property type="entry name" value="DNA-DIRECTED RNA POLYMERASES I, II, AND III SUBUNIT RPABC2"/>
    <property type="match status" value="1"/>
</dbReference>
<evidence type="ECO:0000259" key="2">
    <source>
        <dbReference type="Pfam" id="PF25273"/>
    </source>
</evidence>
<dbReference type="Proteomes" id="UP001160148">
    <property type="component" value="Unassembled WGS sequence"/>
</dbReference>
<dbReference type="PANTHER" id="PTHR10773:SF19">
    <property type="match status" value="1"/>
</dbReference>
<dbReference type="AlphaFoldDB" id="A0AAV0X1Q3"/>
<organism evidence="3 4">
    <name type="scientific">Macrosiphum euphorbiae</name>
    <name type="common">potato aphid</name>
    <dbReference type="NCBI Taxonomy" id="13131"/>
    <lineage>
        <taxon>Eukaryota</taxon>
        <taxon>Metazoa</taxon>
        <taxon>Ecdysozoa</taxon>
        <taxon>Arthropoda</taxon>
        <taxon>Hexapoda</taxon>
        <taxon>Insecta</taxon>
        <taxon>Pterygota</taxon>
        <taxon>Neoptera</taxon>
        <taxon>Paraneoptera</taxon>
        <taxon>Hemiptera</taxon>
        <taxon>Sternorrhyncha</taxon>
        <taxon>Aphidomorpha</taxon>
        <taxon>Aphidoidea</taxon>
        <taxon>Aphididae</taxon>
        <taxon>Macrosiphini</taxon>
        <taxon>Macrosiphum</taxon>
    </lineage>
</organism>
<evidence type="ECO:0000313" key="4">
    <source>
        <dbReference type="Proteomes" id="UP001160148"/>
    </source>
</evidence>
<dbReference type="EMBL" id="CARXXK010000003">
    <property type="protein sequence ID" value="CAI6361809.1"/>
    <property type="molecule type" value="Genomic_DNA"/>
</dbReference>
<feature type="domain" description="DUF7869" evidence="2">
    <location>
        <begin position="424"/>
        <end position="553"/>
    </location>
</feature>
<keyword evidence="4" id="KW-1185">Reference proteome</keyword>
<name>A0AAV0X1Q3_9HEMI</name>
<dbReference type="Pfam" id="PF25273">
    <property type="entry name" value="DUF7869"/>
    <property type="match status" value="1"/>
</dbReference>